<name>A0ACC1MN19_9HYPO</name>
<comment type="caution">
    <text evidence="1">The sequence shown here is derived from an EMBL/GenBank/DDBJ whole genome shotgun (WGS) entry which is preliminary data.</text>
</comment>
<dbReference type="Proteomes" id="UP001143910">
    <property type="component" value="Unassembled WGS sequence"/>
</dbReference>
<evidence type="ECO:0000313" key="2">
    <source>
        <dbReference type="Proteomes" id="UP001143910"/>
    </source>
</evidence>
<proteinExistence type="predicted"/>
<protein>
    <submittedName>
        <fullName evidence="1">Uncharacterized protein</fullName>
    </submittedName>
</protein>
<dbReference type="EMBL" id="JANJQO010002006">
    <property type="protein sequence ID" value="KAJ2968412.1"/>
    <property type="molecule type" value="Genomic_DNA"/>
</dbReference>
<gene>
    <name evidence="1" type="ORF">NQ176_g9192</name>
</gene>
<keyword evidence="2" id="KW-1185">Reference proteome</keyword>
<reference evidence="1" key="1">
    <citation type="submission" date="2022-08" db="EMBL/GenBank/DDBJ databases">
        <title>Genome Sequence of Lecanicillium fungicola.</title>
        <authorList>
            <person name="Buettner E."/>
        </authorList>
    </citation>
    <scope>NUCLEOTIDE SEQUENCE</scope>
    <source>
        <strain evidence="1">Babe33</strain>
    </source>
</reference>
<sequence length="640" mass="73271">MRSWENLRGLKDNGKLNKCREIWMRMAQRKRQAWLRQHFPRLPEHAHSYIYAWMQPSILQPKSNLFIYRLLNIDTLSRDDVLPDLLEIRATLHPRHQLDIDGRAVFLGICCGCLPSLRVSGVLRSPLQQTDDKYEFVWDENAGMVSLIDMAPGHGLHMLGVQDMIYSWLATCPQDLMRTSMLHSFDQLRENQGEHTIPLPLLTRSLLSDYREIYNCIDLAYLDSLLTGALDESLFDLSQVRKYPDLWHESLKGTSWTAACRTLFGRVDIFHKLSSDLRSIKQREGNTMILNGRGCSFKLLTAFYHLLESMVEEVLSQLSRRRWSPDRCGSPLLSSLYKLLRDNDPMFQIMPVVDVMTVIDIETKNSASSARMPKRVVQTLNDLSVIGACQREVEKHYKFARDLASYAGLLTDLEKEAQISTRPWKSLFEAGLNALDGDVAHKLDTHVRNQAIDLQLRHYDFWNIIDGALGSVADGTTQAAVNKILNMTRADAPALLAAAQASNFERFATSQEPPTRTQLKRSKGHNLRSGPQQAPLLLSQTPETATLPVVELRNQKEFWNALLVPSSESRSDLKWDDFCAAMRGIGYEVHPQLGSCYRFHSEQRHSTIVFHKPHPKASLSHTMARRQWLDRLKSRFRLVL</sequence>
<accession>A0ACC1MN19</accession>
<evidence type="ECO:0000313" key="1">
    <source>
        <dbReference type="EMBL" id="KAJ2968412.1"/>
    </source>
</evidence>
<organism evidence="1 2">
    <name type="scientific">Zarea fungicola</name>
    <dbReference type="NCBI Taxonomy" id="93591"/>
    <lineage>
        <taxon>Eukaryota</taxon>
        <taxon>Fungi</taxon>
        <taxon>Dikarya</taxon>
        <taxon>Ascomycota</taxon>
        <taxon>Pezizomycotina</taxon>
        <taxon>Sordariomycetes</taxon>
        <taxon>Hypocreomycetidae</taxon>
        <taxon>Hypocreales</taxon>
        <taxon>Cordycipitaceae</taxon>
        <taxon>Zarea</taxon>
    </lineage>
</organism>